<dbReference type="NCBIfam" id="TIGR04557">
    <property type="entry name" value="fuse_rel_SoxYZ"/>
    <property type="match status" value="1"/>
</dbReference>
<dbReference type="InterPro" id="IPR032711">
    <property type="entry name" value="SoxY"/>
</dbReference>
<dbReference type="Gene3D" id="2.60.40.2470">
    <property type="entry name" value="SoxY domain"/>
    <property type="match status" value="1"/>
</dbReference>
<dbReference type="InterPro" id="IPR013783">
    <property type="entry name" value="Ig-like_fold"/>
</dbReference>
<protein>
    <submittedName>
        <fullName evidence="4">Quinoprotein dehydrogenase-associated SoxYZ-like carrier</fullName>
    </submittedName>
</protein>
<dbReference type="Gene3D" id="2.60.40.10">
    <property type="entry name" value="Immunoglobulins"/>
    <property type="match status" value="1"/>
</dbReference>
<reference evidence="4" key="1">
    <citation type="submission" date="2019-06" db="EMBL/GenBank/DDBJ databases">
        <title>Complete genome sequence of Methylogaea oryzae strain JCM16910.</title>
        <authorList>
            <person name="Asakawa S."/>
        </authorList>
    </citation>
    <scope>NUCLEOTIDE SEQUENCE</scope>
    <source>
        <strain evidence="4">E10</strain>
    </source>
</reference>
<dbReference type="InterPro" id="IPR038162">
    <property type="entry name" value="SoxY_sf"/>
</dbReference>
<dbReference type="Pfam" id="PF08770">
    <property type="entry name" value="SoxZ"/>
    <property type="match status" value="1"/>
</dbReference>
<evidence type="ECO:0000259" key="2">
    <source>
        <dbReference type="Pfam" id="PF08770"/>
    </source>
</evidence>
<feature type="domain" description="Sulphur oxidation protein SoxZ" evidence="2">
    <location>
        <begin position="172"/>
        <end position="261"/>
    </location>
</feature>
<feature type="domain" description="Ig-like SoxY" evidence="3">
    <location>
        <begin position="37"/>
        <end position="146"/>
    </location>
</feature>
<sequence>MQRRTFLALLLSLFAATAFAGNDPSDETLWNNTLKSKYFAGKSIEESNAVVELTAPYRAEDPSLVPVQITAKFPQSGDRYIKTITLIIDANPAPVAGTFHFTPDSGKADLAMRLRINAYSHVRAIAETNDGKLTMHKVFVKASGGCSAPIGADAEAAMARLGKMKFRLDGQPAPGQPTLAQLLISHPNITGMQMDQISRMVQPAHYIDRIKISFNGKPVLSAETDISISADPNFRFYFVPRESGELKAEVHDMKGGQWTSSEQVKL</sequence>
<dbReference type="InterPro" id="IPR030831">
    <property type="entry name" value="Fuse-rel_SoxYZ"/>
</dbReference>
<keyword evidence="5" id="KW-1185">Reference proteome</keyword>
<dbReference type="AlphaFoldDB" id="A0A8D4VQ88"/>
<accession>A0A8D4VQ88</accession>
<keyword evidence="1" id="KW-0732">Signal</keyword>
<feature type="chain" id="PRO_5034800926" evidence="1">
    <location>
        <begin position="21"/>
        <end position="266"/>
    </location>
</feature>
<dbReference type="KEGG" id="moz:MoryE10_30940"/>
<proteinExistence type="predicted"/>
<dbReference type="Proteomes" id="UP000824988">
    <property type="component" value="Chromosome"/>
</dbReference>
<feature type="signal peptide" evidence="1">
    <location>
        <begin position="1"/>
        <end position="20"/>
    </location>
</feature>
<name>A0A8D4VQ88_9GAMM</name>
<dbReference type="InterPro" id="IPR014880">
    <property type="entry name" value="SoxZ_dom"/>
</dbReference>
<dbReference type="EMBL" id="AP019782">
    <property type="protein sequence ID" value="BBL72488.1"/>
    <property type="molecule type" value="Genomic_DNA"/>
</dbReference>
<dbReference type="Pfam" id="PF13501">
    <property type="entry name" value="SoxY"/>
    <property type="match status" value="1"/>
</dbReference>
<evidence type="ECO:0000313" key="4">
    <source>
        <dbReference type="EMBL" id="BBL72488.1"/>
    </source>
</evidence>
<evidence type="ECO:0000259" key="3">
    <source>
        <dbReference type="Pfam" id="PF13501"/>
    </source>
</evidence>
<organism evidence="4 5">
    <name type="scientific">Methylogaea oryzae</name>
    <dbReference type="NCBI Taxonomy" id="1295382"/>
    <lineage>
        <taxon>Bacteria</taxon>
        <taxon>Pseudomonadati</taxon>
        <taxon>Pseudomonadota</taxon>
        <taxon>Gammaproteobacteria</taxon>
        <taxon>Methylococcales</taxon>
        <taxon>Methylococcaceae</taxon>
        <taxon>Methylogaea</taxon>
    </lineage>
</organism>
<evidence type="ECO:0000256" key="1">
    <source>
        <dbReference type="SAM" id="SignalP"/>
    </source>
</evidence>
<dbReference type="RefSeq" id="WP_054773907.1">
    <property type="nucleotide sequence ID" value="NZ_AP019782.1"/>
</dbReference>
<dbReference type="SUPFAM" id="SSF81296">
    <property type="entry name" value="E set domains"/>
    <property type="match status" value="1"/>
</dbReference>
<gene>
    <name evidence="4" type="ORF">MoryE10_30940</name>
</gene>
<evidence type="ECO:0000313" key="5">
    <source>
        <dbReference type="Proteomes" id="UP000824988"/>
    </source>
</evidence>
<dbReference type="InterPro" id="IPR014756">
    <property type="entry name" value="Ig_E-set"/>
</dbReference>